<dbReference type="Gene3D" id="3.40.50.300">
    <property type="entry name" value="P-loop containing nucleotide triphosphate hydrolases"/>
    <property type="match status" value="1"/>
</dbReference>
<dbReference type="STRING" id="28234.SAMN04488588_1648"/>
<dbReference type="Pfam" id="PF00664">
    <property type="entry name" value="ABC_membrane"/>
    <property type="match status" value="1"/>
</dbReference>
<accession>A0A1G6NU59</accession>
<dbReference type="InterPro" id="IPR011527">
    <property type="entry name" value="ABC1_TM_dom"/>
</dbReference>
<dbReference type="InterPro" id="IPR003439">
    <property type="entry name" value="ABC_transporter-like_ATP-bd"/>
</dbReference>
<feature type="transmembrane region" description="Helical" evidence="7">
    <location>
        <begin position="123"/>
        <end position="141"/>
    </location>
</feature>
<dbReference type="PROSITE" id="PS50929">
    <property type="entry name" value="ABC_TM1F"/>
    <property type="match status" value="1"/>
</dbReference>
<dbReference type="PROSITE" id="PS50893">
    <property type="entry name" value="ABC_TRANSPORTER_2"/>
    <property type="match status" value="1"/>
</dbReference>
<keyword evidence="3" id="KW-0547">Nucleotide-binding</keyword>
<comment type="subcellular location">
    <subcellularLocation>
        <location evidence="1">Cell membrane</location>
        <topology evidence="1">Multi-pass membrane protein</topology>
    </subcellularLocation>
</comment>
<feature type="domain" description="ABC transporter" evidence="8">
    <location>
        <begin position="325"/>
        <end position="551"/>
    </location>
</feature>
<feature type="transmembrane region" description="Helical" evidence="7">
    <location>
        <begin position="51"/>
        <end position="68"/>
    </location>
</feature>
<dbReference type="GO" id="GO:0016887">
    <property type="term" value="F:ATP hydrolysis activity"/>
    <property type="evidence" value="ECO:0007669"/>
    <property type="project" value="InterPro"/>
</dbReference>
<dbReference type="AlphaFoldDB" id="A0A1G6NU59"/>
<keyword evidence="2 7" id="KW-0812">Transmembrane</keyword>
<keyword evidence="6 7" id="KW-0472">Membrane</keyword>
<dbReference type="Gene3D" id="1.20.1560.10">
    <property type="entry name" value="ABC transporter type 1, transmembrane domain"/>
    <property type="match status" value="1"/>
</dbReference>
<gene>
    <name evidence="10" type="ORF">SAMN04488588_1648</name>
</gene>
<evidence type="ECO:0000313" key="10">
    <source>
        <dbReference type="EMBL" id="SDC70874.1"/>
    </source>
</evidence>
<dbReference type="Pfam" id="PF00005">
    <property type="entry name" value="ABC_tran"/>
    <property type="match status" value="1"/>
</dbReference>
<feature type="domain" description="ABC transmembrane type-1" evidence="9">
    <location>
        <begin position="13"/>
        <end position="294"/>
    </location>
</feature>
<evidence type="ECO:0000313" key="11">
    <source>
        <dbReference type="Proteomes" id="UP000199322"/>
    </source>
</evidence>
<dbReference type="SUPFAM" id="SSF52540">
    <property type="entry name" value="P-loop containing nucleoside triphosphate hydrolases"/>
    <property type="match status" value="1"/>
</dbReference>
<keyword evidence="5 7" id="KW-1133">Transmembrane helix</keyword>
<evidence type="ECO:0000256" key="2">
    <source>
        <dbReference type="ARBA" id="ARBA00022692"/>
    </source>
</evidence>
<dbReference type="InterPro" id="IPR036640">
    <property type="entry name" value="ABC1_TM_sf"/>
</dbReference>
<evidence type="ECO:0000259" key="9">
    <source>
        <dbReference type="PROSITE" id="PS50929"/>
    </source>
</evidence>
<dbReference type="PANTHER" id="PTHR43394">
    <property type="entry name" value="ATP-DEPENDENT PERMEASE MDL1, MITOCHONDRIAL"/>
    <property type="match status" value="1"/>
</dbReference>
<feature type="transmembrane region" description="Helical" evidence="7">
    <location>
        <begin position="147"/>
        <end position="169"/>
    </location>
</feature>
<dbReference type="PROSITE" id="PS00211">
    <property type="entry name" value="ABC_TRANSPORTER_1"/>
    <property type="match status" value="1"/>
</dbReference>
<dbReference type="InterPro" id="IPR039421">
    <property type="entry name" value="Type_1_exporter"/>
</dbReference>
<evidence type="ECO:0000256" key="5">
    <source>
        <dbReference type="ARBA" id="ARBA00022989"/>
    </source>
</evidence>
<name>A0A1G6NU59_9BACT</name>
<dbReference type="GO" id="GO:0005524">
    <property type="term" value="F:ATP binding"/>
    <property type="evidence" value="ECO:0007669"/>
    <property type="project" value="UniProtKB-KW"/>
</dbReference>
<dbReference type="RefSeq" id="WP_091404673.1">
    <property type="nucleotide sequence ID" value="NZ_FMYV01000006.1"/>
</dbReference>
<dbReference type="Proteomes" id="UP000199322">
    <property type="component" value="Unassembled WGS sequence"/>
</dbReference>
<organism evidence="10 11">
    <name type="scientific">Geotoga petraea</name>
    <dbReference type="NCBI Taxonomy" id="28234"/>
    <lineage>
        <taxon>Bacteria</taxon>
        <taxon>Thermotogati</taxon>
        <taxon>Thermotogota</taxon>
        <taxon>Thermotogae</taxon>
        <taxon>Petrotogales</taxon>
        <taxon>Petrotogaceae</taxon>
        <taxon>Geotoga</taxon>
    </lineage>
</organism>
<dbReference type="SUPFAM" id="SSF90123">
    <property type="entry name" value="ABC transporter transmembrane region"/>
    <property type="match status" value="1"/>
</dbReference>
<feature type="transmembrane region" description="Helical" evidence="7">
    <location>
        <begin position="265"/>
        <end position="287"/>
    </location>
</feature>
<dbReference type="EMBL" id="FMYV01000006">
    <property type="protein sequence ID" value="SDC70874.1"/>
    <property type="molecule type" value="Genomic_DNA"/>
</dbReference>
<evidence type="ECO:0000259" key="8">
    <source>
        <dbReference type="PROSITE" id="PS50893"/>
    </source>
</evidence>
<evidence type="ECO:0000256" key="1">
    <source>
        <dbReference type="ARBA" id="ARBA00004651"/>
    </source>
</evidence>
<dbReference type="InterPro" id="IPR017871">
    <property type="entry name" value="ABC_transporter-like_CS"/>
</dbReference>
<feature type="transmembrane region" description="Helical" evidence="7">
    <location>
        <begin position="12"/>
        <end position="31"/>
    </location>
</feature>
<dbReference type="InterPro" id="IPR003593">
    <property type="entry name" value="AAA+_ATPase"/>
</dbReference>
<dbReference type="CDD" id="cd03228">
    <property type="entry name" value="ABCC_MRP_Like"/>
    <property type="match status" value="1"/>
</dbReference>
<keyword evidence="4" id="KW-0067">ATP-binding</keyword>
<dbReference type="GO" id="GO:0005886">
    <property type="term" value="C:plasma membrane"/>
    <property type="evidence" value="ECO:0007669"/>
    <property type="project" value="UniProtKB-SubCell"/>
</dbReference>
<reference evidence="10 11" key="1">
    <citation type="submission" date="2016-10" db="EMBL/GenBank/DDBJ databases">
        <authorList>
            <person name="de Groot N.N."/>
        </authorList>
    </citation>
    <scope>NUCLEOTIDE SEQUENCE [LARGE SCALE GENOMIC DNA]</scope>
    <source>
        <strain evidence="10 11">WG14</strain>
    </source>
</reference>
<dbReference type="InterPro" id="IPR027417">
    <property type="entry name" value="P-loop_NTPase"/>
</dbReference>
<dbReference type="GO" id="GO:0015421">
    <property type="term" value="F:ABC-type oligopeptide transporter activity"/>
    <property type="evidence" value="ECO:0007669"/>
    <property type="project" value="TreeGrafter"/>
</dbReference>
<dbReference type="PANTHER" id="PTHR43394:SF1">
    <property type="entry name" value="ATP-BINDING CASSETTE SUB-FAMILY B MEMBER 10, MITOCHONDRIAL"/>
    <property type="match status" value="1"/>
</dbReference>
<keyword evidence="11" id="KW-1185">Reference proteome</keyword>
<evidence type="ECO:0000256" key="7">
    <source>
        <dbReference type="SAM" id="Phobius"/>
    </source>
</evidence>
<proteinExistence type="predicted"/>
<dbReference type="SMART" id="SM00382">
    <property type="entry name" value="AAA"/>
    <property type="match status" value="1"/>
</dbReference>
<evidence type="ECO:0000256" key="4">
    <source>
        <dbReference type="ARBA" id="ARBA00022840"/>
    </source>
</evidence>
<dbReference type="CDD" id="cd07346">
    <property type="entry name" value="ABC_6TM_exporters"/>
    <property type="match status" value="1"/>
</dbReference>
<evidence type="ECO:0000256" key="3">
    <source>
        <dbReference type="ARBA" id="ARBA00022741"/>
    </source>
</evidence>
<sequence length="551" mass="64073">MKILNKKMKMKFVFILTVSISVAVLNVRIPFIAKNMLNHAIDLDFKSIKKSTISLVLTIAGILIAELLRKFSMTSYKKDLINTIREKITEGLLYKPFNIFHKRKNQEYISIYNNDINEIVNNYYIQFIDILFNLFSIIIYSTSLFGLHPLIALVVLITNAIPLLIPIIFKNKLNNEKQEYLDSLRRYNISLGDIINGFLNIKTNNVEEKFKNNSKKLSNDSNKKMQKYENTNSKSQIIIGFFSYFNYISIIIVGVYLITKNLMTAGGLLAAVGVSEMLVGPVISISYQLNIFNSIKKVKTSLFEEFKIIENEEPKIYMNEDIEEIEIKNLNFKYDENHALKDINLKFEKNKKYLIYGKNGSGKSTLFKLISKIYGNYSGDILVNKRPLKKIEDKSYYEKIGIIFQKPFMFNDTLKENIFLYSNYEQNRLNQMIELMNLQRIENDIYNDKDFKDSEGNLSGGEIQKINISRVLLKKSKFLIIDEITSAFDVKSAYELEKSLLDNKNLTLLNIQHKLNRELIDLYDEIIILEDGKVKNILKNSKEKELILNEL</sequence>
<feature type="transmembrane region" description="Helical" evidence="7">
    <location>
        <begin position="237"/>
        <end position="259"/>
    </location>
</feature>
<protein>
    <submittedName>
        <fullName evidence="10">ABC-type multidrug transport system, ATPase and permease component</fullName>
    </submittedName>
</protein>
<evidence type="ECO:0000256" key="6">
    <source>
        <dbReference type="ARBA" id="ARBA00023136"/>
    </source>
</evidence>